<organism evidence="11 12">
    <name type="scientific">Mesorhizobium shangrilense</name>
    <dbReference type="NCBI Taxonomy" id="460060"/>
    <lineage>
        <taxon>Bacteria</taxon>
        <taxon>Pseudomonadati</taxon>
        <taxon>Pseudomonadota</taxon>
        <taxon>Alphaproteobacteria</taxon>
        <taxon>Hyphomicrobiales</taxon>
        <taxon>Phyllobacteriaceae</taxon>
        <taxon>Mesorhizobium</taxon>
    </lineage>
</organism>
<dbReference type="Pfam" id="PF00005">
    <property type="entry name" value="ABC_tran"/>
    <property type="match status" value="1"/>
</dbReference>
<evidence type="ECO:0000256" key="2">
    <source>
        <dbReference type="ARBA" id="ARBA00022448"/>
    </source>
</evidence>
<dbReference type="GO" id="GO:0005524">
    <property type="term" value="F:ATP binding"/>
    <property type="evidence" value="ECO:0007669"/>
    <property type="project" value="UniProtKB-KW"/>
</dbReference>
<dbReference type="InterPro" id="IPR050093">
    <property type="entry name" value="ABC_SmlMolc_Importer"/>
</dbReference>
<dbReference type="PANTHER" id="PTHR42781:SF4">
    <property type="entry name" value="SPERMIDINE_PUTRESCINE IMPORT ATP-BINDING PROTEIN POTA"/>
    <property type="match status" value="1"/>
</dbReference>
<protein>
    <submittedName>
        <fullName evidence="11">ABC transporter ATP-binding protein</fullName>
    </submittedName>
</protein>
<keyword evidence="3" id="KW-1003">Cell membrane</keyword>
<evidence type="ECO:0000313" key="11">
    <source>
        <dbReference type="EMBL" id="MET2825449.1"/>
    </source>
</evidence>
<dbReference type="InterPro" id="IPR017871">
    <property type="entry name" value="ABC_transporter-like_CS"/>
</dbReference>
<comment type="caution">
    <text evidence="11">The sequence shown here is derived from an EMBL/GenBank/DDBJ whole genome shotgun (WGS) entry which is preliminary data.</text>
</comment>
<dbReference type="PROSITE" id="PS50893">
    <property type="entry name" value="ABC_TRANSPORTER_2"/>
    <property type="match status" value="1"/>
</dbReference>
<keyword evidence="6 11" id="KW-0067">ATP-binding</keyword>
<evidence type="ECO:0000256" key="5">
    <source>
        <dbReference type="ARBA" id="ARBA00022741"/>
    </source>
</evidence>
<dbReference type="Proteomes" id="UP001548832">
    <property type="component" value="Unassembled WGS sequence"/>
</dbReference>
<comment type="similarity">
    <text evidence="1">Belongs to the ABC transporter superfamily.</text>
</comment>
<evidence type="ECO:0000313" key="12">
    <source>
        <dbReference type="Proteomes" id="UP001548832"/>
    </source>
</evidence>
<evidence type="ECO:0000256" key="1">
    <source>
        <dbReference type="ARBA" id="ARBA00005417"/>
    </source>
</evidence>
<dbReference type="SMART" id="SM00382">
    <property type="entry name" value="AAA"/>
    <property type="match status" value="1"/>
</dbReference>
<name>A0ABV2D609_9HYPH</name>
<dbReference type="EMBL" id="JBEWSZ010000001">
    <property type="protein sequence ID" value="MET2825449.1"/>
    <property type="molecule type" value="Genomic_DNA"/>
</dbReference>
<gene>
    <name evidence="11" type="ORF">ABVQ20_00500</name>
</gene>
<dbReference type="Gene3D" id="3.40.50.300">
    <property type="entry name" value="P-loop containing nucleotide triphosphate hydrolases"/>
    <property type="match status" value="1"/>
</dbReference>
<feature type="domain" description="ABC transporter" evidence="10">
    <location>
        <begin position="4"/>
        <end position="236"/>
    </location>
</feature>
<dbReference type="InterPro" id="IPR003439">
    <property type="entry name" value="ABC_transporter-like_ATP-bd"/>
</dbReference>
<keyword evidence="2" id="KW-0813">Transport</keyword>
<evidence type="ECO:0000256" key="8">
    <source>
        <dbReference type="ARBA" id="ARBA00023065"/>
    </source>
</evidence>
<evidence type="ECO:0000256" key="7">
    <source>
        <dbReference type="ARBA" id="ARBA00023004"/>
    </source>
</evidence>
<dbReference type="InterPro" id="IPR027417">
    <property type="entry name" value="P-loop_NTPase"/>
</dbReference>
<evidence type="ECO:0000256" key="9">
    <source>
        <dbReference type="ARBA" id="ARBA00023136"/>
    </source>
</evidence>
<dbReference type="PANTHER" id="PTHR42781">
    <property type="entry name" value="SPERMIDINE/PUTRESCINE IMPORT ATP-BINDING PROTEIN POTA"/>
    <property type="match status" value="1"/>
</dbReference>
<dbReference type="SUPFAM" id="SSF52540">
    <property type="entry name" value="P-loop containing nucleoside triphosphate hydrolases"/>
    <property type="match status" value="1"/>
</dbReference>
<evidence type="ECO:0000256" key="4">
    <source>
        <dbReference type="ARBA" id="ARBA00022496"/>
    </source>
</evidence>
<dbReference type="InterPro" id="IPR013611">
    <property type="entry name" value="Transp-assoc_OB_typ2"/>
</dbReference>
<keyword evidence="5" id="KW-0547">Nucleotide-binding</keyword>
<keyword evidence="9" id="KW-0472">Membrane</keyword>
<reference evidence="11 12" key="1">
    <citation type="submission" date="2024-06" db="EMBL/GenBank/DDBJ databases">
        <authorList>
            <person name="Kim D.-U."/>
        </authorList>
    </citation>
    <scope>NUCLEOTIDE SEQUENCE [LARGE SCALE GENOMIC DNA]</scope>
    <source>
        <strain evidence="11 12">KACC15460</strain>
    </source>
</reference>
<evidence type="ECO:0000256" key="6">
    <source>
        <dbReference type="ARBA" id="ARBA00022840"/>
    </source>
</evidence>
<keyword evidence="8" id="KW-0406">Ion transport</keyword>
<dbReference type="Pfam" id="PF08402">
    <property type="entry name" value="TOBE_2"/>
    <property type="match status" value="1"/>
</dbReference>
<dbReference type="InterPro" id="IPR003593">
    <property type="entry name" value="AAA+_ATPase"/>
</dbReference>
<dbReference type="RefSeq" id="WP_354457543.1">
    <property type="nucleotide sequence ID" value="NZ_JBEWSZ010000001.1"/>
</dbReference>
<keyword evidence="7" id="KW-0408">Iron</keyword>
<accession>A0ABV2D609</accession>
<keyword evidence="12" id="KW-1185">Reference proteome</keyword>
<proteinExistence type="inferred from homology"/>
<sequence length="356" mass="37350">MAELIIEGLSKSYGGRPVLKTIDLSVRSGSLVAILGASGSGKTTLLRLICGFDQPDAGTIRIDGILMSGAGVHMPPEGRKIGYVAQDGALFPHLSVADNVLFGLARGERRDRRRLAELLAMVGLPAGFAERTPDQLSGGEQQRVALARALAPGPRLVLLDEPFSALDAALRIETRNVVMAALSAAGATALLVTHDQPEALSMGDPVAVLRHGRMAQVASPGELYRAPADVDIARFVGEAMILAGTAGNGKVTCALGKLPLAAGMPEGSVEVLIRPEQIRLVPFRYGAGVWAKVNSVKFFGPDAIVQLTAVQDGLTLSFTARVAGHRAPQPDQEVSAVVEGELVTFKNSPERTSSRS</sequence>
<dbReference type="InterPro" id="IPR008995">
    <property type="entry name" value="Mo/tungstate-bd_C_term_dom"/>
</dbReference>
<dbReference type="InterPro" id="IPR015853">
    <property type="entry name" value="ABC_transpr_FbpC"/>
</dbReference>
<evidence type="ECO:0000256" key="3">
    <source>
        <dbReference type="ARBA" id="ARBA00022475"/>
    </source>
</evidence>
<evidence type="ECO:0000259" key="10">
    <source>
        <dbReference type="PROSITE" id="PS50893"/>
    </source>
</evidence>
<keyword evidence="4" id="KW-0410">Iron transport</keyword>
<dbReference type="PROSITE" id="PS00211">
    <property type="entry name" value="ABC_TRANSPORTER_1"/>
    <property type="match status" value="1"/>
</dbReference>
<dbReference type="CDD" id="cd03259">
    <property type="entry name" value="ABC_Carb_Solutes_like"/>
    <property type="match status" value="1"/>
</dbReference>
<dbReference type="SUPFAM" id="SSF50331">
    <property type="entry name" value="MOP-like"/>
    <property type="match status" value="1"/>
</dbReference>